<dbReference type="EC" id="1.10.3.-" evidence="2"/>
<protein>
    <submittedName>
        <fullName evidence="2">Cytochrome bd-II oxidase subunit 2</fullName>
        <ecNumber evidence="2">1.10.3.-</ecNumber>
    </submittedName>
</protein>
<evidence type="ECO:0000313" key="3">
    <source>
        <dbReference type="Proteomes" id="UP000250991"/>
    </source>
</evidence>
<evidence type="ECO:0000256" key="1">
    <source>
        <dbReference type="SAM" id="Phobius"/>
    </source>
</evidence>
<reference evidence="2 3" key="1">
    <citation type="submission" date="2018-06" db="EMBL/GenBank/DDBJ databases">
        <authorList>
            <consortium name="Pathogen Informatics"/>
            <person name="Doyle S."/>
        </authorList>
    </citation>
    <scope>NUCLEOTIDE SEQUENCE [LARGE SCALE GENOMIC DNA]</scope>
    <source>
        <strain evidence="2 3">NCTC8009</strain>
    </source>
</reference>
<keyword evidence="2" id="KW-0560">Oxidoreductase</keyword>
<proteinExistence type="predicted"/>
<dbReference type="Proteomes" id="UP000250991">
    <property type="component" value="Unassembled WGS sequence"/>
</dbReference>
<organism evidence="2 3">
    <name type="scientific">Escherichia coli</name>
    <dbReference type="NCBI Taxonomy" id="562"/>
    <lineage>
        <taxon>Bacteria</taxon>
        <taxon>Pseudomonadati</taxon>
        <taxon>Pseudomonadota</taxon>
        <taxon>Gammaproteobacteria</taxon>
        <taxon>Enterobacterales</taxon>
        <taxon>Enterobacteriaceae</taxon>
        <taxon>Escherichia</taxon>
    </lineage>
</organism>
<gene>
    <name evidence="2" type="primary">appB_3</name>
    <name evidence="2" type="ORF">NCTC8009_05809</name>
</gene>
<evidence type="ECO:0000313" key="2">
    <source>
        <dbReference type="EMBL" id="SQD05254.1"/>
    </source>
</evidence>
<name>A0A2X3KEB3_ECOLX</name>
<dbReference type="EMBL" id="UARW01000010">
    <property type="protein sequence ID" value="SQD05254.1"/>
    <property type="molecule type" value="Genomic_DNA"/>
</dbReference>
<keyword evidence="1" id="KW-0812">Transmembrane</keyword>
<feature type="transmembrane region" description="Helical" evidence="1">
    <location>
        <begin position="6"/>
        <end position="24"/>
    </location>
</feature>
<sequence length="41" mass="4547">MFDYETLRFIWWLLIGVILVVFMISDGFDMGIGCFAAAGGA</sequence>
<accession>A0A2X3KEB3</accession>
<dbReference type="GO" id="GO:0016491">
    <property type="term" value="F:oxidoreductase activity"/>
    <property type="evidence" value="ECO:0007669"/>
    <property type="project" value="UniProtKB-KW"/>
</dbReference>
<keyword evidence="1" id="KW-1133">Transmembrane helix</keyword>
<keyword evidence="1" id="KW-0472">Membrane</keyword>
<dbReference type="AlphaFoldDB" id="A0A2X3KEB3"/>